<dbReference type="EMBL" id="JAFLRJ010000128">
    <property type="protein sequence ID" value="MBO0512982.1"/>
    <property type="molecule type" value="Genomic_DNA"/>
</dbReference>
<protein>
    <submittedName>
        <fullName evidence="7">Asparaginase</fullName>
    </submittedName>
</protein>
<dbReference type="Gene3D" id="3.30.930.10">
    <property type="entry name" value="Bira Bifunctional Protein, Domain 2"/>
    <property type="match status" value="1"/>
</dbReference>
<dbReference type="PANTHER" id="PTHR22594:SF34">
    <property type="entry name" value="ASPARAGINE--TRNA LIGASE, MITOCHONDRIAL-RELATED"/>
    <property type="match status" value="1"/>
</dbReference>
<dbReference type="InterPro" id="IPR004364">
    <property type="entry name" value="Aa-tRNA-synt_II"/>
</dbReference>
<feature type="domain" description="Aminoacyl-transfer RNA synthetases class-II family profile" evidence="6">
    <location>
        <begin position="107"/>
        <end position="344"/>
    </location>
</feature>
<gene>
    <name evidence="7" type="ORF">J0695_14355</name>
</gene>
<evidence type="ECO:0000256" key="5">
    <source>
        <dbReference type="ARBA" id="ARBA00023146"/>
    </source>
</evidence>
<dbReference type="InterPro" id="IPR006195">
    <property type="entry name" value="aa-tRNA-synth_II"/>
</dbReference>
<dbReference type="SUPFAM" id="SSF55681">
    <property type="entry name" value="Class II aaRS and biotin synthetases"/>
    <property type="match status" value="1"/>
</dbReference>
<comment type="caution">
    <text evidence="7">The sequence shown here is derived from an EMBL/GenBank/DDBJ whole genome shotgun (WGS) entry which is preliminary data.</text>
</comment>
<dbReference type="InterPro" id="IPR045864">
    <property type="entry name" value="aa-tRNA-synth_II/BPL/LPL"/>
</dbReference>
<dbReference type="GO" id="GO:0006421">
    <property type="term" value="P:asparaginyl-tRNA aminoacylation"/>
    <property type="evidence" value="ECO:0007669"/>
    <property type="project" value="TreeGrafter"/>
</dbReference>
<evidence type="ECO:0000313" key="7">
    <source>
        <dbReference type="EMBL" id="MBO0512982.1"/>
    </source>
</evidence>
<keyword evidence="2" id="KW-0547">Nucleotide-binding</keyword>
<organism evidence="7 8">
    <name type="scientific">Streptomyces beijiangensis</name>
    <dbReference type="NCBI Taxonomy" id="163361"/>
    <lineage>
        <taxon>Bacteria</taxon>
        <taxon>Bacillati</taxon>
        <taxon>Actinomycetota</taxon>
        <taxon>Actinomycetes</taxon>
        <taxon>Kitasatosporales</taxon>
        <taxon>Streptomycetaceae</taxon>
        <taxon>Streptomyces</taxon>
    </lineage>
</organism>
<dbReference type="GO" id="GO:0005524">
    <property type="term" value="F:ATP binding"/>
    <property type="evidence" value="ECO:0007669"/>
    <property type="project" value="UniProtKB-KW"/>
</dbReference>
<keyword evidence="3" id="KW-0067">ATP-binding</keyword>
<name>A0A939F8N0_9ACTN</name>
<keyword evidence="4" id="KW-0648">Protein biosynthesis</keyword>
<evidence type="ECO:0000256" key="3">
    <source>
        <dbReference type="ARBA" id="ARBA00022840"/>
    </source>
</evidence>
<dbReference type="RefSeq" id="WP_206962411.1">
    <property type="nucleotide sequence ID" value="NZ_BAAAJJ010000019.1"/>
</dbReference>
<evidence type="ECO:0000256" key="4">
    <source>
        <dbReference type="ARBA" id="ARBA00022917"/>
    </source>
</evidence>
<reference evidence="7" key="1">
    <citation type="submission" date="2021-03" db="EMBL/GenBank/DDBJ databases">
        <title>Streptomyces poriferae sp. nov., a novel marine sponge-derived Actinobacteria species with anti-MRSA activity.</title>
        <authorList>
            <person name="Sandoval-Powers M."/>
            <person name="Kralova S."/>
            <person name="Nguyen G.-S."/>
            <person name="Fawwal D."/>
            <person name="Degnes K."/>
            <person name="Klinkenberg G."/>
            <person name="Sletta H."/>
            <person name="Wentzel A."/>
            <person name="Liles M.R."/>
        </authorList>
    </citation>
    <scope>NUCLEOTIDE SEQUENCE</scope>
    <source>
        <strain evidence="7">DSM 41794</strain>
    </source>
</reference>
<evidence type="ECO:0000256" key="2">
    <source>
        <dbReference type="ARBA" id="ARBA00022741"/>
    </source>
</evidence>
<dbReference type="AlphaFoldDB" id="A0A939F8N0"/>
<evidence type="ECO:0000259" key="6">
    <source>
        <dbReference type="PROSITE" id="PS50862"/>
    </source>
</evidence>
<accession>A0A939F8N0</accession>
<dbReference type="Pfam" id="PF00152">
    <property type="entry name" value="tRNA-synt_2"/>
    <property type="match status" value="1"/>
</dbReference>
<proteinExistence type="predicted"/>
<evidence type="ECO:0000256" key="1">
    <source>
        <dbReference type="ARBA" id="ARBA00022598"/>
    </source>
</evidence>
<dbReference type="GO" id="GO:0004812">
    <property type="term" value="F:aminoacyl-tRNA ligase activity"/>
    <property type="evidence" value="ECO:0007669"/>
    <property type="project" value="UniProtKB-KW"/>
</dbReference>
<sequence length="344" mass="38468">MKELLMMPEITAPRSWTVPEKHYISVLESPWYRNLTQLQDIIAHRTTDFWTRRGARFLHLPITTGSISSPMGRGSDSSPVQVNLEGVPTYLADSMQFMLEFGCRLTPDGAYYLMPSFRGEPADETHLCQFFHSEAEIIGGLDDVIQAVEDYLRHLASGLLEYGRDALISVAGSVEHVEALASSGPLPRITFEQAVEQLGEDPALVKSLEPQCRSLTRAGERALMDLYGGYVWVTHPDHLSVPFYQAFDEKDESKALAADLLFGIGETVGAGERHANGGDLARALELHDVEAEAYEWYSTMKYRHPQRTAGFGLGVERFLLWATKHDDIRDLALLLRFNGTNILP</sequence>
<keyword evidence="1" id="KW-0436">Ligase</keyword>
<evidence type="ECO:0000313" key="8">
    <source>
        <dbReference type="Proteomes" id="UP000664167"/>
    </source>
</evidence>
<dbReference type="PROSITE" id="PS50862">
    <property type="entry name" value="AA_TRNA_LIGASE_II"/>
    <property type="match status" value="1"/>
</dbReference>
<dbReference type="PANTHER" id="PTHR22594">
    <property type="entry name" value="ASPARTYL/LYSYL-TRNA SYNTHETASE"/>
    <property type="match status" value="1"/>
</dbReference>
<keyword evidence="5" id="KW-0030">Aminoacyl-tRNA synthetase</keyword>
<keyword evidence="8" id="KW-1185">Reference proteome</keyword>
<dbReference type="Proteomes" id="UP000664167">
    <property type="component" value="Unassembled WGS sequence"/>
</dbReference>